<sequence length="126" mass="13718">MRVDVICFRPPGKGTRMKRSFQMLDARMPATAEEAITRSLVALEKSWPGKPAGYWAPAGAVFVNTGRSVLVGSVEPKRKGPGPAGEHPPLEWEVNWLSDAAVAGAGSVWERLIEVIEGKRPLKELI</sequence>
<reference evidence="1" key="1">
    <citation type="submission" date="2020-04" db="EMBL/GenBank/DDBJ databases">
        <authorList>
            <person name="Chiriac C."/>
            <person name="Salcher M."/>
            <person name="Ghai R."/>
            <person name="Kavagutti S V."/>
        </authorList>
    </citation>
    <scope>NUCLEOTIDE SEQUENCE</scope>
</reference>
<protein>
    <submittedName>
        <fullName evidence="1">Uncharacterized protein</fullName>
    </submittedName>
</protein>
<dbReference type="EMBL" id="LR796683">
    <property type="protein sequence ID" value="CAB4158909.1"/>
    <property type="molecule type" value="Genomic_DNA"/>
</dbReference>
<accession>A0A6J5NI01</accession>
<proteinExistence type="predicted"/>
<name>A0A6J5NI01_9CAUD</name>
<gene>
    <name evidence="1" type="ORF">UFOVP708_33</name>
</gene>
<organism evidence="1">
    <name type="scientific">uncultured Caudovirales phage</name>
    <dbReference type="NCBI Taxonomy" id="2100421"/>
    <lineage>
        <taxon>Viruses</taxon>
        <taxon>Duplodnaviria</taxon>
        <taxon>Heunggongvirae</taxon>
        <taxon>Uroviricota</taxon>
        <taxon>Caudoviricetes</taxon>
        <taxon>Peduoviridae</taxon>
        <taxon>Maltschvirus</taxon>
        <taxon>Maltschvirus maltsch</taxon>
    </lineage>
</organism>
<evidence type="ECO:0000313" key="1">
    <source>
        <dbReference type="EMBL" id="CAB4158909.1"/>
    </source>
</evidence>